<reference evidence="3 4" key="1">
    <citation type="submission" date="2014-06" db="EMBL/GenBank/DDBJ databases">
        <title>Whole Genome Sequences of Three Symbiotic Endozoicomonas Bacteria.</title>
        <authorList>
            <person name="Neave M.J."/>
            <person name="Apprill A."/>
            <person name="Voolstra C.R."/>
        </authorList>
    </citation>
    <scope>NUCLEOTIDE SEQUENCE [LARGE SCALE GENOMIC DNA]</scope>
    <source>
        <strain evidence="3 4">DSM 25634</strain>
    </source>
</reference>
<organism evidence="3 4">
    <name type="scientific">Endozoicomonas numazuensis</name>
    <dbReference type="NCBI Taxonomy" id="1137799"/>
    <lineage>
        <taxon>Bacteria</taxon>
        <taxon>Pseudomonadati</taxon>
        <taxon>Pseudomonadota</taxon>
        <taxon>Gammaproteobacteria</taxon>
        <taxon>Oceanospirillales</taxon>
        <taxon>Endozoicomonadaceae</taxon>
        <taxon>Endozoicomonas</taxon>
    </lineage>
</organism>
<dbReference type="GO" id="GO:0006487">
    <property type="term" value="P:protein N-linked glycosylation"/>
    <property type="evidence" value="ECO:0007669"/>
    <property type="project" value="TreeGrafter"/>
</dbReference>
<dbReference type="AlphaFoldDB" id="A0A081NEM8"/>
<keyword evidence="1" id="KW-0328">Glycosyltransferase</keyword>
<dbReference type="Pfam" id="PF05637">
    <property type="entry name" value="Glyco_transf_34"/>
    <property type="match status" value="1"/>
</dbReference>
<protein>
    <recommendedName>
        <fullName evidence="5">Galactosyl transferase GMA12/MNN10 family protein</fullName>
    </recommendedName>
</protein>
<dbReference type="Gene3D" id="3.90.550.10">
    <property type="entry name" value="Spore Coat Polysaccharide Biosynthesis Protein SpsA, Chain A"/>
    <property type="match status" value="1"/>
</dbReference>
<dbReference type="RefSeq" id="WP_034839156.1">
    <property type="nucleotide sequence ID" value="NZ_JOKH01000004.1"/>
</dbReference>
<dbReference type="EMBL" id="JOKH01000004">
    <property type="protein sequence ID" value="KEQ16901.1"/>
    <property type="molecule type" value="Genomic_DNA"/>
</dbReference>
<dbReference type="InterPro" id="IPR029044">
    <property type="entry name" value="Nucleotide-diphossugar_trans"/>
</dbReference>
<comment type="caution">
    <text evidence="3">The sequence shown here is derived from an EMBL/GenBank/DDBJ whole genome shotgun (WGS) entry which is preliminary data.</text>
</comment>
<evidence type="ECO:0000256" key="2">
    <source>
        <dbReference type="ARBA" id="ARBA00022679"/>
    </source>
</evidence>
<sequence>MFKHLPDYLLVFIFGVFFTSLSGAAALERGMLYSGLYDDHKGFIKIISGGNGRPFVKGVKQNHKAYACFRNYAYRYFPIKGYEQELGELRPHWLKVLVIREELNSGTLQDGSWLIWLDDDLFIRDFEGPTSIFEKYIQTFSNLDTVLIATGDCDPFIMLNSGILIFKVGDRSREMVEEWWDSRPRQGNCHHDDQSRLIDLIQSGYEPYVAVVPQRLDNLSLNTFLLFFPSGGEDNDCYAQKGDFAMQPAGATEEDKEHILKQLLNQIYYFKIQYFQSACNL</sequence>
<dbReference type="PANTHER" id="PTHR31306">
    <property type="entry name" value="ALPHA-1,6-MANNOSYLTRANSFERASE MNN11-RELATED"/>
    <property type="match status" value="1"/>
</dbReference>
<dbReference type="GO" id="GO:0016757">
    <property type="term" value="F:glycosyltransferase activity"/>
    <property type="evidence" value="ECO:0007669"/>
    <property type="project" value="UniProtKB-KW"/>
</dbReference>
<name>A0A081NEM8_9GAMM</name>
<dbReference type="OrthoDB" id="1494230at2"/>
<dbReference type="PANTHER" id="PTHR31306:SF4">
    <property type="entry name" value="ALPHA-1,2-GALACTOSYLTRANSFERASE"/>
    <property type="match status" value="1"/>
</dbReference>
<evidence type="ECO:0000313" key="4">
    <source>
        <dbReference type="Proteomes" id="UP000028073"/>
    </source>
</evidence>
<dbReference type="Proteomes" id="UP000028073">
    <property type="component" value="Unassembled WGS sequence"/>
</dbReference>
<dbReference type="GO" id="GO:0016020">
    <property type="term" value="C:membrane"/>
    <property type="evidence" value="ECO:0007669"/>
    <property type="project" value="InterPro"/>
</dbReference>
<proteinExistence type="predicted"/>
<evidence type="ECO:0000256" key="1">
    <source>
        <dbReference type="ARBA" id="ARBA00022676"/>
    </source>
</evidence>
<keyword evidence="4" id="KW-1185">Reference proteome</keyword>
<keyword evidence="2" id="KW-0808">Transferase</keyword>
<dbReference type="InterPro" id="IPR008630">
    <property type="entry name" value="Glyco_trans_34"/>
</dbReference>
<gene>
    <name evidence="3" type="ORF">GZ78_19825</name>
</gene>
<evidence type="ECO:0000313" key="3">
    <source>
        <dbReference type="EMBL" id="KEQ16901.1"/>
    </source>
</evidence>
<evidence type="ECO:0008006" key="5">
    <source>
        <dbReference type="Google" id="ProtNLM"/>
    </source>
</evidence>
<accession>A0A081NEM8</accession>